<dbReference type="EMBL" id="BX294154">
    <property type="protein sequence ID" value="CAD77257.1"/>
    <property type="molecule type" value="Genomic_DNA"/>
</dbReference>
<feature type="region of interest" description="Disordered" evidence="1">
    <location>
        <begin position="57"/>
        <end position="87"/>
    </location>
</feature>
<protein>
    <submittedName>
        <fullName evidence="2">Uncharacterized protein</fullName>
    </submittedName>
</protein>
<dbReference type="Proteomes" id="UP000001025">
    <property type="component" value="Chromosome"/>
</dbReference>
<dbReference type="HOGENOM" id="CLU_2481206_0_0_0"/>
<dbReference type="KEGG" id="rba:RB11846"/>
<dbReference type="AlphaFoldDB" id="Q7UJK1"/>
<gene>
    <name evidence="2" type="ordered locus">RB11846</name>
</gene>
<evidence type="ECO:0000313" key="2">
    <source>
        <dbReference type="EMBL" id="CAD77257.1"/>
    </source>
</evidence>
<feature type="compositionally biased region" description="Polar residues" evidence="1">
    <location>
        <begin position="63"/>
        <end position="87"/>
    </location>
</feature>
<dbReference type="InParanoid" id="Q7UJK1"/>
<sequence>MGSEIQRSGAGNGSQNCALNQFLRTGNLGGSAATAAVFSFLPIVNLTNAAGRGIRNLHLPQRAPSSQRTARTQATSITPETQPLCSQ</sequence>
<name>Q7UJK1_RHOBA</name>
<organism evidence="2 3">
    <name type="scientific">Rhodopirellula baltica (strain DSM 10527 / NCIMB 13988 / SH1)</name>
    <dbReference type="NCBI Taxonomy" id="243090"/>
    <lineage>
        <taxon>Bacteria</taxon>
        <taxon>Pseudomonadati</taxon>
        <taxon>Planctomycetota</taxon>
        <taxon>Planctomycetia</taxon>
        <taxon>Pirellulales</taxon>
        <taxon>Pirellulaceae</taxon>
        <taxon>Rhodopirellula</taxon>
    </lineage>
</organism>
<proteinExistence type="predicted"/>
<dbReference type="STRING" id="243090.RB11846"/>
<evidence type="ECO:0000313" key="3">
    <source>
        <dbReference type="Proteomes" id="UP000001025"/>
    </source>
</evidence>
<evidence type="ECO:0000256" key="1">
    <source>
        <dbReference type="SAM" id="MobiDB-lite"/>
    </source>
</evidence>
<reference evidence="2 3" key="1">
    <citation type="journal article" date="2003" name="Proc. Natl. Acad. Sci. U.S.A.">
        <title>Complete genome sequence of the marine planctomycete Pirellula sp. strain 1.</title>
        <authorList>
            <person name="Gloeckner F.O."/>
            <person name="Kube M."/>
            <person name="Bauer M."/>
            <person name="Teeling H."/>
            <person name="Lombardot T."/>
            <person name="Ludwig W."/>
            <person name="Gade D."/>
            <person name="Beck A."/>
            <person name="Borzym K."/>
            <person name="Heitmann K."/>
            <person name="Rabus R."/>
            <person name="Schlesner H."/>
            <person name="Amann R."/>
            <person name="Reinhardt R."/>
        </authorList>
    </citation>
    <scope>NUCLEOTIDE SEQUENCE [LARGE SCALE GENOMIC DNA]</scope>
    <source>
        <strain evidence="3">DSM 10527 / NCIMB 13988 / SH1</strain>
    </source>
</reference>
<accession>Q7UJK1</accession>
<dbReference type="EnsemblBacteria" id="CAD77257">
    <property type="protein sequence ID" value="CAD77257"/>
    <property type="gene ID" value="RB11846"/>
</dbReference>
<keyword evidence="3" id="KW-1185">Reference proteome</keyword>